<organism evidence="7 8">
    <name type="scientific">Cetraspora pellucida</name>
    <dbReference type="NCBI Taxonomy" id="1433469"/>
    <lineage>
        <taxon>Eukaryota</taxon>
        <taxon>Fungi</taxon>
        <taxon>Fungi incertae sedis</taxon>
        <taxon>Mucoromycota</taxon>
        <taxon>Glomeromycotina</taxon>
        <taxon>Glomeromycetes</taxon>
        <taxon>Diversisporales</taxon>
        <taxon>Gigasporaceae</taxon>
        <taxon>Cetraspora</taxon>
    </lineage>
</organism>
<evidence type="ECO:0000313" key="7">
    <source>
        <dbReference type="EMBL" id="CAG8467839.1"/>
    </source>
</evidence>
<dbReference type="PANTHER" id="PTHR10783:SF46">
    <property type="entry name" value="PROTEIN ERD1 HOMOLOG 2"/>
    <property type="match status" value="1"/>
</dbReference>
<dbReference type="AlphaFoldDB" id="A0A9N8VVH6"/>
<keyword evidence="3 5" id="KW-1133">Transmembrane helix</keyword>
<keyword evidence="2 5" id="KW-0812">Transmembrane</keyword>
<dbReference type="PROSITE" id="PS51380">
    <property type="entry name" value="EXS"/>
    <property type="match status" value="1"/>
</dbReference>
<dbReference type="GO" id="GO:0016020">
    <property type="term" value="C:membrane"/>
    <property type="evidence" value="ECO:0007669"/>
    <property type="project" value="UniProtKB-SubCell"/>
</dbReference>
<sequence length="326" mass="38308">MTTQNIQEWSFSSSFPLPCRVLIITTAGLWAWGTNLQILSWASIDAHAILTGDKKKYPYYKPIYKCFQRVVFSGLDTEVYLCDKILADIMTSYAKVFGDLYKTMCILFIYGAIQEDIGNKYYAYVFAPLITSFPYFIRFKQCIAEYLNPKDPKKPNREHLFNALKYCSAFPVILFSALQKWYKFRSDEVDVSASWITPSIIFDLWIISVAVNSIYSFYWDVAKDWKLAIFTPASPHYLLVPSFKLRSNLTFEKSLYYIAIFLNFLLRFTWSLKLSSHLHIINYLEPSVFLMECLEVTRRWLWIFFRLESEWIETDKTTYIPLGNTA</sequence>
<evidence type="ECO:0000256" key="5">
    <source>
        <dbReference type="SAM" id="Phobius"/>
    </source>
</evidence>
<feature type="transmembrane region" description="Helical" evidence="5">
    <location>
        <begin position="199"/>
        <end position="218"/>
    </location>
</feature>
<feature type="transmembrane region" description="Helical" evidence="5">
    <location>
        <begin position="121"/>
        <end position="139"/>
    </location>
</feature>
<evidence type="ECO:0000313" key="8">
    <source>
        <dbReference type="Proteomes" id="UP000789759"/>
    </source>
</evidence>
<comment type="subcellular location">
    <subcellularLocation>
        <location evidence="1">Membrane</location>
        <topology evidence="1">Multi-pass membrane protein</topology>
    </subcellularLocation>
</comment>
<dbReference type="Pfam" id="PF03124">
    <property type="entry name" value="EXS"/>
    <property type="match status" value="1"/>
</dbReference>
<dbReference type="InterPro" id="IPR004342">
    <property type="entry name" value="EXS_C"/>
</dbReference>
<dbReference type="GO" id="GO:0005737">
    <property type="term" value="C:cytoplasm"/>
    <property type="evidence" value="ECO:0007669"/>
    <property type="project" value="TreeGrafter"/>
</dbReference>
<dbReference type="OrthoDB" id="2159384at2759"/>
<keyword evidence="8" id="KW-1185">Reference proteome</keyword>
<feature type="domain" description="EXS" evidence="6">
    <location>
        <begin position="118"/>
        <end position="326"/>
    </location>
</feature>
<gene>
    <name evidence="7" type="ORF">CPELLU_LOCUS928</name>
</gene>
<reference evidence="7" key="1">
    <citation type="submission" date="2021-06" db="EMBL/GenBank/DDBJ databases">
        <authorList>
            <person name="Kallberg Y."/>
            <person name="Tangrot J."/>
            <person name="Rosling A."/>
        </authorList>
    </citation>
    <scope>NUCLEOTIDE SEQUENCE</scope>
    <source>
        <strain evidence="7">FL966</strain>
    </source>
</reference>
<evidence type="ECO:0000256" key="2">
    <source>
        <dbReference type="ARBA" id="ARBA00022692"/>
    </source>
</evidence>
<evidence type="ECO:0000256" key="4">
    <source>
        <dbReference type="ARBA" id="ARBA00023136"/>
    </source>
</evidence>
<feature type="transmembrane region" description="Helical" evidence="5">
    <location>
        <begin position="160"/>
        <end position="179"/>
    </location>
</feature>
<evidence type="ECO:0000259" key="6">
    <source>
        <dbReference type="PROSITE" id="PS51380"/>
    </source>
</evidence>
<keyword evidence="4 5" id="KW-0472">Membrane</keyword>
<dbReference type="PANTHER" id="PTHR10783">
    <property type="entry name" value="XENOTROPIC AND POLYTROPIC RETROVIRUS RECEPTOR 1-RELATED"/>
    <property type="match status" value="1"/>
</dbReference>
<name>A0A9N8VVH6_9GLOM</name>
<protein>
    <submittedName>
        <fullName evidence="7">21740_t:CDS:1</fullName>
    </submittedName>
</protein>
<evidence type="ECO:0000256" key="1">
    <source>
        <dbReference type="ARBA" id="ARBA00004141"/>
    </source>
</evidence>
<feature type="transmembrane region" description="Helical" evidence="5">
    <location>
        <begin position="254"/>
        <end position="272"/>
    </location>
</feature>
<comment type="caution">
    <text evidence="7">The sequence shown here is derived from an EMBL/GenBank/DDBJ whole genome shotgun (WGS) entry which is preliminary data.</text>
</comment>
<dbReference type="Proteomes" id="UP000789759">
    <property type="component" value="Unassembled WGS sequence"/>
</dbReference>
<proteinExistence type="predicted"/>
<accession>A0A9N8VVH6</accession>
<evidence type="ECO:0000256" key="3">
    <source>
        <dbReference type="ARBA" id="ARBA00022989"/>
    </source>
</evidence>
<dbReference type="EMBL" id="CAJVQA010000310">
    <property type="protein sequence ID" value="CAG8467839.1"/>
    <property type="molecule type" value="Genomic_DNA"/>
</dbReference>